<dbReference type="RefSeq" id="WP_165641229.1">
    <property type="nucleotide sequence ID" value="NZ_JAAITT010000004.1"/>
</dbReference>
<sequence>METIRYFTKDALQCFVYEDRGKMGKAAARDIIAMIHVMLSQKPVINMMFGAAPSQNEVLAGLREADDVDWTRINCFHMDEYIGLSPDAPQGFGNFLREHLFGHKPFAQVNYISPETTEPEKEAARYEALLKEHPIDICVLGVGENGHVAFNDPPVADFKDTRLVKPVKLDPVCRQQQVNDGCFASMDQVPEYAMTVTVPGLMAARALFCVVPAPTKAQAIARLINGQISESCPASILRLQKSARLYLDPDSAGQLES</sequence>
<reference evidence="4" key="2">
    <citation type="submission" date="2020-02" db="EMBL/GenBank/DDBJ databases">
        <authorList>
            <person name="Littmann E."/>
            <person name="Sorbara M."/>
        </authorList>
    </citation>
    <scope>NUCLEOTIDE SEQUENCE</scope>
    <source>
        <strain evidence="4">MSK.1.17</strain>
    </source>
</reference>
<dbReference type="Proteomes" id="UP000669239">
    <property type="component" value="Unassembled WGS sequence"/>
</dbReference>
<gene>
    <name evidence="4" type="ORF">G5B36_04245</name>
    <name evidence="3" type="ORF">L0N08_18340</name>
</gene>
<dbReference type="GO" id="GO:0004342">
    <property type="term" value="F:glucosamine-6-phosphate deaminase activity"/>
    <property type="evidence" value="ECO:0007669"/>
    <property type="project" value="InterPro"/>
</dbReference>
<dbReference type="InterPro" id="IPR004547">
    <property type="entry name" value="Glucosamine6P_isomerase"/>
</dbReference>
<keyword evidence="5" id="KW-1185">Reference proteome</keyword>
<dbReference type="InterPro" id="IPR037171">
    <property type="entry name" value="NagB/RpiA_transferase-like"/>
</dbReference>
<name>A0AAW5BTP0_9FIRM</name>
<evidence type="ECO:0000313" key="5">
    <source>
        <dbReference type="Proteomes" id="UP000669239"/>
    </source>
</evidence>
<dbReference type="PANTHER" id="PTHR11280:SF6">
    <property type="entry name" value="GLUCOSAMINE-6-PHOSPHATE ISOMERASE NAGB"/>
    <property type="match status" value="1"/>
</dbReference>
<dbReference type="GO" id="GO:0042802">
    <property type="term" value="F:identical protein binding"/>
    <property type="evidence" value="ECO:0007669"/>
    <property type="project" value="TreeGrafter"/>
</dbReference>
<evidence type="ECO:0000313" key="4">
    <source>
        <dbReference type="EMBL" id="NSJ47907.1"/>
    </source>
</evidence>
<dbReference type="PROSITE" id="PS01161">
    <property type="entry name" value="GLC_GALNAC_ISOMERASE"/>
    <property type="match status" value="1"/>
</dbReference>
<evidence type="ECO:0000259" key="2">
    <source>
        <dbReference type="Pfam" id="PF01182"/>
    </source>
</evidence>
<dbReference type="EMBL" id="JAKNGE010000024">
    <property type="protein sequence ID" value="MCG4747388.1"/>
    <property type="molecule type" value="Genomic_DNA"/>
</dbReference>
<feature type="domain" description="Glucosamine/galactosamine-6-phosphate isomerase" evidence="2">
    <location>
        <begin position="19"/>
        <end position="240"/>
    </location>
</feature>
<dbReference type="GO" id="GO:0019262">
    <property type="term" value="P:N-acetylneuraminate catabolic process"/>
    <property type="evidence" value="ECO:0007669"/>
    <property type="project" value="TreeGrafter"/>
</dbReference>
<dbReference type="Gene3D" id="3.40.50.1360">
    <property type="match status" value="1"/>
</dbReference>
<dbReference type="PANTHER" id="PTHR11280">
    <property type="entry name" value="GLUCOSAMINE-6-PHOSPHATE ISOMERASE"/>
    <property type="match status" value="1"/>
</dbReference>
<dbReference type="SUPFAM" id="SSF100950">
    <property type="entry name" value="NagB/RpiA/CoA transferase-like"/>
    <property type="match status" value="1"/>
</dbReference>
<proteinExistence type="predicted"/>
<dbReference type="Pfam" id="PF01182">
    <property type="entry name" value="Glucosamine_iso"/>
    <property type="match status" value="1"/>
</dbReference>
<dbReference type="CDD" id="cd01399">
    <property type="entry name" value="GlcN6P_deaminase"/>
    <property type="match status" value="1"/>
</dbReference>
<keyword evidence="1" id="KW-0119">Carbohydrate metabolism</keyword>
<accession>A0AAW5BTP0</accession>
<dbReference type="GO" id="GO:0005975">
    <property type="term" value="P:carbohydrate metabolic process"/>
    <property type="evidence" value="ECO:0007669"/>
    <property type="project" value="InterPro"/>
</dbReference>
<reference evidence="3" key="3">
    <citation type="submission" date="2022-01" db="EMBL/GenBank/DDBJ databases">
        <title>Collection of gut derived symbiotic bacterial strains cultured from healthy donors.</title>
        <authorList>
            <person name="Lin H."/>
            <person name="Kohout C."/>
            <person name="Waligurski E."/>
            <person name="Pamer E.G."/>
        </authorList>
    </citation>
    <scope>NUCLEOTIDE SEQUENCE</scope>
    <source>
        <strain evidence="3">DFI.6.55</strain>
    </source>
</reference>
<organism evidence="3 6">
    <name type="scientific">Enterocloster aldenensis</name>
    <dbReference type="NCBI Taxonomy" id="358742"/>
    <lineage>
        <taxon>Bacteria</taxon>
        <taxon>Bacillati</taxon>
        <taxon>Bacillota</taxon>
        <taxon>Clostridia</taxon>
        <taxon>Lachnospirales</taxon>
        <taxon>Lachnospiraceae</taxon>
        <taxon>Enterocloster</taxon>
    </lineage>
</organism>
<dbReference type="InterPro" id="IPR018321">
    <property type="entry name" value="Glucosamine6P_isomerase_CS"/>
</dbReference>
<dbReference type="EMBL" id="JAAITT010000004">
    <property type="protein sequence ID" value="NSJ47907.1"/>
    <property type="molecule type" value="Genomic_DNA"/>
</dbReference>
<dbReference type="GO" id="GO:0006046">
    <property type="term" value="P:N-acetylglucosamine catabolic process"/>
    <property type="evidence" value="ECO:0007669"/>
    <property type="project" value="TreeGrafter"/>
</dbReference>
<dbReference type="GO" id="GO:0005737">
    <property type="term" value="C:cytoplasm"/>
    <property type="evidence" value="ECO:0007669"/>
    <property type="project" value="TreeGrafter"/>
</dbReference>
<dbReference type="AlphaFoldDB" id="A0AAW5BTP0"/>
<dbReference type="Proteomes" id="UP001299608">
    <property type="component" value="Unassembled WGS sequence"/>
</dbReference>
<comment type="caution">
    <text evidence="3">The sequence shown here is derived from an EMBL/GenBank/DDBJ whole genome shotgun (WGS) entry which is preliminary data.</text>
</comment>
<dbReference type="InterPro" id="IPR006148">
    <property type="entry name" value="Glc/Gal-6P_isomerase"/>
</dbReference>
<evidence type="ECO:0000313" key="6">
    <source>
        <dbReference type="Proteomes" id="UP001299608"/>
    </source>
</evidence>
<dbReference type="GO" id="GO:0006043">
    <property type="term" value="P:glucosamine catabolic process"/>
    <property type="evidence" value="ECO:0007669"/>
    <property type="project" value="TreeGrafter"/>
</dbReference>
<reference evidence="4 5" key="1">
    <citation type="journal article" date="2020" name="Cell Host Microbe">
        <title>Functional and Genomic Variation between Human-Derived Isolates of Lachnospiraceae Reveals Inter- and Intra-Species Diversity.</title>
        <authorList>
            <person name="Sorbara M.T."/>
            <person name="Littmann E.R."/>
            <person name="Fontana E."/>
            <person name="Moody T.U."/>
            <person name="Kohout C.E."/>
            <person name="Gjonbalaj M."/>
            <person name="Eaton V."/>
            <person name="Seok R."/>
            <person name="Leiner I.M."/>
            <person name="Pamer E.G."/>
        </authorList>
    </citation>
    <scope>NUCLEOTIDE SEQUENCE [LARGE SCALE GENOMIC DNA]</scope>
    <source>
        <strain evidence="4 5">MSK.1.17</strain>
    </source>
</reference>
<evidence type="ECO:0000313" key="3">
    <source>
        <dbReference type="EMBL" id="MCG4747388.1"/>
    </source>
</evidence>
<evidence type="ECO:0000256" key="1">
    <source>
        <dbReference type="ARBA" id="ARBA00023277"/>
    </source>
</evidence>
<protein>
    <submittedName>
        <fullName evidence="3">Glucosamine-6-phosphate deaminase</fullName>
    </submittedName>
</protein>